<dbReference type="AlphaFoldDB" id="A0A0L6U2M3"/>
<feature type="domain" description="HTH LytTR-type" evidence="1">
    <location>
        <begin position="52"/>
        <end position="143"/>
    </location>
</feature>
<proteinExistence type="predicted"/>
<dbReference type="Gene3D" id="2.40.50.1020">
    <property type="entry name" value="LytTr DNA-binding domain"/>
    <property type="match status" value="1"/>
</dbReference>
<evidence type="ECO:0000313" key="3">
    <source>
        <dbReference type="Proteomes" id="UP000036873"/>
    </source>
</evidence>
<name>A0A0L6U2M3_9FIRM</name>
<dbReference type="PROSITE" id="PS50930">
    <property type="entry name" value="HTH_LYTTR"/>
    <property type="match status" value="1"/>
</dbReference>
<dbReference type="InterPro" id="IPR007492">
    <property type="entry name" value="LytTR_DNA-bd_dom"/>
</dbReference>
<gene>
    <name evidence="2" type="ORF">AKG39_04870</name>
</gene>
<dbReference type="InterPro" id="IPR046947">
    <property type="entry name" value="LytR-like"/>
</dbReference>
<evidence type="ECO:0000259" key="1">
    <source>
        <dbReference type="PROSITE" id="PS50930"/>
    </source>
</evidence>
<dbReference type="SMART" id="SM00850">
    <property type="entry name" value="LytTR"/>
    <property type="match status" value="1"/>
</dbReference>
<dbReference type="Pfam" id="PF04397">
    <property type="entry name" value="LytTR"/>
    <property type="match status" value="1"/>
</dbReference>
<organism evidence="2 3">
    <name type="scientific">Acetobacterium bakii</name>
    <dbReference type="NCBI Taxonomy" id="52689"/>
    <lineage>
        <taxon>Bacteria</taxon>
        <taxon>Bacillati</taxon>
        <taxon>Bacillota</taxon>
        <taxon>Clostridia</taxon>
        <taxon>Eubacteriales</taxon>
        <taxon>Eubacteriaceae</taxon>
        <taxon>Acetobacterium</taxon>
    </lineage>
</organism>
<dbReference type="PANTHER" id="PTHR37299:SF1">
    <property type="entry name" value="STAGE 0 SPORULATION PROTEIN A HOMOLOG"/>
    <property type="match status" value="1"/>
</dbReference>
<protein>
    <recommendedName>
        <fullName evidence="1">HTH LytTR-type domain-containing protein</fullName>
    </recommendedName>
</protein>
<reference evidence="3" key="1">
    <citation type="submission" date="2015-07" db="EMBL/GenBank/DDBJ databases">
        <title>Draft genome sequence of Acetobacterium bakii DSM 8293, a potential psychrophilic chemical producer through syngas fermentation.</title>
        <authorList>
            <person name="Song Y."/>
            <person name="Hwang S."/>
            <person name="Cho B.-K."/>
        </authorList>
    </citation>
    <scope>NUCLEOTIDE SEQUENCE [LARGE SCALE GENOMIC DNA]</scope>
    <source>
        <strain evidence="3">DSM 8239</strain>
    </source>
</reference>
<dbReference type="GO" id="GO:0000156">
    <property type="term" value="F:phosphorelay response regulator activity"/>
    <property type="evidence" value="ECO:0007669"/>
    <property type="project" value="InterPro"/>
</dbReference>
<sequence>MVLLTSFQDFHPLYCAYTGYTQKLPLTRFNPDLRKLFFDSASGKTITALNALNNRNIQVPIQAILIVESVERMCNLRLTTGEMYLYMKRLKYAEADFCSNSFIRINNQMIVNIKKVQQFAPTANARIEIILSDGSTYFISRHYIVVRISFAVPFIWVIRYQSFTTC</sequence>
<dbReference type="Proteomes" id="UP000036873">
    <property type="component" value="Unassembled WGS sequence"/>
</dbReference>
<evidence type="ECO:0000313" key="2">
    <source>
        <dbReference type="EMBL" id="KNZ42763.1"/>
    </source>
</evidence>
<keyword evidence="3" id="KW-1185">Reference proteome</keyword>
<dbReference type="STRING" id="52689.AKG39_04870"/>
<dbReference type="EMBL" id="LGYO01000009">
    <property type="protein sequence ID" value="KNZ42763.1"/>
    <property type="molecule type" value="Genomic_DNA"/>
</dbReference>
<comment type="caution">
    <text evidence="2">The sequence shown here is derived from an EMBL/GenBank/DDBJ whole genome shotgun (WGS) entry which is preliminary data.</text>
</comment>
<dbReference type="PANTHER" id="PTHR37299">
    <property type="entry name" value="TRANSCRIPTIONAL REGULATOR-RELATED"/>
    <property type="match status" value="1"/>
</dbReference>
<dbReference type="GO" id="GO:0003677">
    <property type="term" value="F:DNA binding"/>
    <property type="evidence" value="ECO:0007669"/>
    <property type="project" value="InterPro"/>
</dbReference>
<accession>A0A0L6U2M3</accession>
<dbReference type="RefSeq" id="WP_050739245.1">
    <property type="nucleotide sequence ID" value="NZ_LGYO01000009.1"/>
</dbReference>